<dbReference type="Pfam" id="PF14334">
    <property type="entry name" value="DUF4390"/>
    <property type="match status" value="1"/>
</dbReference>
<proteinExistence type="predicted"/>
<evidence type="ECO:0000313" key="2">
    <source>
        <dbReference type="Proteomes" id="UP000245506"/>
    </source>
</evidence>
<evidence type="ECO:0000313" key="1">
    <source>
        <dbReference type="EMBL" id="PWQ98768.1"/>
    </source>
</evidence>
<comment type="caution">
    <text evidence="1">The sequence shown here is derived from an EMBL/GenBank/DDBJ whole genome shotgun (WGS) entry which is preliminary data.</text>
</comment>
<dbReference type="EMBL" id="QGKL01000010">
    <property type="protein sequence ID" value="PWQ98768.1"/>
    <property type="molecule type" value="Genomic_DNA"/>
</dbReference>
<evidence type="ECO:0008006" key="3">
    <source>
        <dbReference type="Google" id="ProtNLM"/>
    </source>
</evidence>
<sequence length="210" mass="24214">MIWMVSTTQSSKSLNMKTLITLRILKCLPILLLLLSLSGPSLAEDKPGIYFNRHDIHMVDATKNVYLVSAQVDFKLSPYLEQALLNGVLLNVNTFIGLGKRRGWWWNETDNLSTISYQIKYHALSRHFLLTRNDTHENWNYRSLSTALRKMGSVVNYKLPELSPRVKDGEHYIYMNIRLSPATLRLPLRIQSLFSSQYSMASEVISWPLP</sequence>
<name>A0A317CJN6_9GAMM</name>
<dbReference type="Proteomes" id="UP000245506">
    <property type="component" value="Unassembled WGS sequence"/>
</dbReference>
<protein>
    <recommendedName>
        <fullName evidence="3">DUF4390 domain-containing protein</fullName>
    </recommendedName>
</protein>
<gene>
    <name evidence="1" type="ORF">DKT75_02875</name>
</gene>
<keyword evidence="2" id="KW-1185">Reference proteome</keyword>
<dbReference type="AlphaFoldDB" id="A0A317CJN6"/>
<dbReference type="InterPro" id="IPR025500">
    <property type="entry name" value="DUF4390"/>
</dbReference>
<reference evidence="1 2" key="1">
    <citation type="submission" date="2018-05" db="EMBL/GenBank/DDBJ databases">
        <title>Leucothrix arctica sp. nov., isolated from Arctic seawater.</title>
        <authorList>
            <person name="Choi A."/>
            <person name="Baek K."/>
        </authorList>
    </citation>
    <scope>NUCLEOTIDE SEQUENCE [LARGE SCALE GENOMIC DNA]</scope>
    <source>
        <strain evidence="1 2">IMCC9719</strain>
    </source>
</reference>
<accession>A0A317CJN6</accession>
<organism evidence="1 2">
    <name type="scientific">Leucothrix arctica</name>
    <dbReference type="NCBI Taxonomy" id="1481894"/>
    <lineage>
        <taxon>Bacteria</taxon>
        <taxon>Pseudomonadati</taxon>
        <taxon>Pseudomonadota</taxon>
        <taxon>Gammaproteobacteria</taxon>
        <taxon>Thiotrichales</taxon>
        <taxon>Thiotrichaceae</taxon>
        <taxon>Leucothrix</taxon>
    </lineage>
</organism>